<evidence type="ECO:0000313" key="3">
    <source>
        <dbReference type="Proteomes" id="UP001595528"/>
    </source>
</evidence>
<organism evidence="2 3">
    <name type="scientific">Marinibaculum pumilum</name>
    <dbReference type="NCBI Taxonomy" id="1766165"/>
    <lineage>
        <taxon>Bacteria</taxon>
        <taxon>Pseudomonadati</taxon>
        <taxon>Pseudomonadota</taxon>
        <taxon>Alphaproteobacteria</taxon>
        <taxon>Rhodospirillales</taxon>
        <taxon>Rhodospirillaceae</taxon>
        <taxon>Marinibaculum</taxon>
    </lineage>
</organism>
<dbReference type="Proteomes" id="UP001595528">
    <property type="component" value="Unassembled WGS sequence"/>
</dbReference>
<dbReference type="GO" id="GO:0006508">
    <property type="term" value="P:proteolysis"/>
    <property type="evidence" value="ECO:0007669"/>
    <property type="project" value="UniProtKB-KW"/>
</dbReference>
<dbReference type="InterPro" id="IPR008503">
    <property type="entry name" value="Asp_endopeptidase"/>
</dbReference>
<dbReference type="RefSeq" id="WP_379905048.1">
    <property type="nucleotide sequence ID" value="NZ_JBHRTR010000036.1"/>
</dbReference>
<comment type="caution">
    <text evidence="2">The sequence shown here is derived from an EMBL/GenBank/DDBJ whole genome shotgun (WGS) entry which is preliminary data.</text>
</comment>
<keyword evidence="2" id="KW-0378">Hydrolase</keyword>
<dbReference type="PANTHER" id="PTHR38037">
    <property type="entry name" value="ZN_PROTEASE DOMAIN-CONTAINING PROTEIN"/>
    <property type="match status" value="1"/>
</dbReference>
<evidence type="ECO:0000259" key="1">
    <source>
        <dbReference type="Pfam" id="PF05618"/>
    </source>
</evidence>
<proteinExistence type="predicted"/>
<dbReference type="GO" id="GO:0008233">
    <property type="term" value="F:peptidase activity"/>
    <property type="evidence" value="ECO:0007669"/>
    <property type="project" value="UniProtKB-KW"/>
</dbReference>
<dbReference type="InterPro" id="IPR021109">
    <property type="entry name" value="Peptidase_aspartic_dom_sf"/>
</dbReference>
<dbReference type="Pfam" id="PF05618">
    <property type="entry name" value="Zn_protease"/>
    <property type="match status" value="1"/>
</dbReference>
<sequence length="154" mass="17647">MKRKKQKAVIGWREWAGLPDLGVISIKAKIDTGARTSALHAHNLVEEETEDGRWARFVVQPLQRRRFPAIACRARVVERRRILSSNGQAERRPVIRTRLQLGPSLYEIELTLTNRDEMGFRMLIGRKALKRRFLVDPGLSYLTTSDSEVAWPAA</sequence>
<protein>
    <submittedName>
        <fullName evidence="2">ATP-dependent zinc protease</fullName>
    </submittedName>
</protein>
<evidence type="ECO:0000313" key="2">
    <source>
        <dbReference type="EMBL" id="MFC3230154.1"/>
    </source>
</evidence>
<gene>
    <name evidence="2" type="ORF">ACFOGJ_23090</name>
</gene>
<accession>A0ABV7L6U4</accession>
<reference evidence="3" key="1">
    <citation type="journal article" date="2019" name="Int. J. Syst. Evol. Microbiol.">
        <title>The Global Catalogue of Microorganisms (GCM) 10K type strain sequencing project: providing services to taxonomists for standard genome sequencing and annotation.</title>
        <authorList>
            <consortium name="The Broad Institute Genomics Platform"/>
            <consortium name="The Broad Institute Genome Sequencing Center for Infectious Disease"/>
            <person name="Wu L."/>
            <person name="Ma J."/>
        </authorList>
    </citation>
    <scope>NUCLEOTIDE SEQUENCE [LARGE SCALE GENOMIC DNA]</scope>
    <source>
        <strain evidence="3">KCTC 42964</strain>
    </source>
</reference>
<dbReference type="PANTHER" id="PTHR38037:SF1">
    <property type="entry name" value="ATP-DEPENDENT ZINC PROTEASE DOMAIN-CONTAINING PROTEIN-RELATED"/>
    <property type="match status" value="1"/>
</dbReference>
<dbReference type="SUPFAM" id="SSF50630">
    <property type="entry name" value="Acid proteases"/>
    <property type="match status" value="1"/>
</dbReference>
<dbReference type="Gene3D" id="2.40.70.10">
    <property type="entry name" value="Acid Proteases"/>
    <property type="match status" value="1"/>
</dbReference>
<feature type="domain" description="Retropepsin-like aspartic endopeptidase" evidence="1">
    <location>
        <begin position="9"/>
        <end position="143"/>
    </location>
</feature>
<dbReference type="EMBL" id="JBHRTR010000036">
    <property type="protein sequence ID" value="MFC3230154.1"/>
    <property type="molecule type" value="Genomic_DNA"/>
</dbReference>
<keyword evidence="3" id="KW-1185">Reference proteome</keyword>
<name>A0ABV7L6U4_9PROT</name>
<keyword evidence="2" id="KW-0645">Protease</keyword>